<feature type="compositionally biased region" description="Acidic residues" evidence="1">
    <location>
        <begin position="97"/>
        <end position="107"/>
    </location>
</feature>
<evidence type="ECO:0000313" key="2">
    <source>
        <dbReference type="EMBL" id="KAF2731911.1"/>
    </source>
</evidence>
<proteinExistence type="predicted"/>
<organism evidence="2 3">
    <name type="scientific">Polyplosphaeria fusca</name>
    <dbReference type="NCBI Taxonomy" id="682080"/>
    <lineage>
        <taxon>Eukaryota</taxon>
        <taxon>Fungi</taxon>
        <taxon>Dikarya</taxon>
        <taxon>Ascomycota</taxon>
        <taxon>Pezizomycotina</taxon>
        <taxon>Dothideomycetes</taxon>
        <taxon>Pleosporomycetidae</taxon>
        <taxon>Pleosporales</taxon>
        <taxon>Tetraplosphaeriaceae</taxon>
        <taxon>Polyplosphaeria</taxon>
    </lineage>
</organism>
<name>A0A9P4V089_9PLEO</name>
<gene>
    <name evidence="2" type="ORF">EJ04DRAFT_360851</name>
</gene>
<feature type="region of interest" description="Disordered" evidence="1">
    <location>
        <begin position="61"/>
        <end position="121"/>
    </location>
</feature>
<sequence length="121" mass="13469">MHQRTRCHSQSSRSLTRKSSRQVEMARKAQTTIIELATVEDMAEVVENILLAAQHVAYSNAMPRPTHRKRAAPPVLPGLDLQMRPAPVLTPSVSEEHADEDAEDAEAESIRESTTSERSHC</sequence>
<accession>A0A9P4V089</accession>
<reference evidence="2" key="1">
    <citation type="journal article" date="2020" name="Stud. Mycol.">
        <title>101 Dothideomycetes genomes: a test case for predicting lifestyles and emergence of pathogens.</title>
        <authorList>
            <person name="Haridas S."/>
            <person name="Albert R."/>
            <person name="Binder M."/>
            <person name="Bloem J."/>
            <person name="Labutti K."/>
            <person name="Salamov A."/>
            <person name="Andreopoulos B."/>
            <person name="Baker S."/>
            <person name="Barry K."/>
            <person name="Bills G."/>
            <person name="Bluhm B."/>
            <person name="Cannon C."/>
            <person name="Castanera R."/>
            <person name="Culley D."/>
            <person name="Daum C."/>
            <person name="Ezra D."/>
            <person name="Gonzalez J."/>
            <person name="Henrissat B."/>
            <person name="Kuo A."/>
            <person name="Liang C."/>
            <person name="Lipzen A."/>
            <person name="Lutzoni F."/>
            <person name="Magnuson J."/>
            <person name="Mondo S."/>
            <person name="Nolan M."/>
            <person name="Ohm R."/>
            <person name="Pangilinan J."/>
            <person name="Park H.-J."/>
            <person name="Ramirez L."/>
            <person name="Alfaro M."/>
            <person name="Sun H."/>
            <person name="Tritt A."/>
            <person name="Yoshinaga Y."/>
            <person name="Zwiers L.-H."/>
            <person name="Turgeon B."/>
            <person name="Goodwin S."/>
            <person name="Spatafora J."/>
            <person name="Crous P."/>
            <person name="Grigoriev I."/>
        </authorList>
    </citation>
    <scope>NUCLEOTIDE SEQUENCE</scope>
    <source>
        <strain evidence="2">CBS 125425</strain>
    </source>
</reference>
<evidence type="ECO:0000313" key="3">
    <source>
        <dbReference type="Proteomes" id="UP000799444"/>
    </source>
</evidence>
<feature type="region of interest" description="Disordered" evidence="1">
    <location>
        <begin position="1"/>
        <end position="28"/>
    </location>
</feature>
<feature type="compositionally biased region" description="Basic and acidic residues" evidence="1">
    <location>
        <begin position="108"/>
        <end position="121"/>
    </location>
</feature>
<dbReference type="Proteomes" id="UP000799444">
    <property type="component" value="Unassembled WGS sequence"/>
</dbReference>
<comment type="caution">
    <text evidence="2">The sequence shown here is derived from an EMBL/GenBank/DDBJ whole genome shotgun (WGS) entry which is preliminary data.</text>
</comment>
<dbReference type="EMBL" id="ML996187">
    <property type="protein sequence ID" value="KAF2731911.1"/>
    <property type="molecule type" value="Genomic_DNA"/>
</dbReference>
<dbReference type="AlphaFoldDB" id="A0A9P4V089"/>
<evidence type="ECO:0000256" key="1">
    <source>
        <dbReference type="SAM" id="MobiDB-lite"/>
    </source>
</evidence>
<protein>
    <submittedName>
        <fullName evidence="2">Uncharacterized protein</fullName>
    </submittedName>
</protein>
<keyword evidence="3" id="KW-1185">Reference proteome</keyword>